<name>A0AC58SER4_TOBAC</name>
<reference evidence="1" key="1">
    <citation type="journal article" date="2014" name="Nat. Commun.">
        <title>The tobacco genome sequence and its comparison with those of tomato and potato.</title>
        <authorList>
            <person name="Sierro N."/>
            <person name="Battey J.N."/>
            <person name="Ouadi S."/>
            <person name="Bakaher N."/>
            <person name="Bovet L."/>
            <person name="Willig A."/>
            <person name="Goepfert S."/>
            <person name="Peitsch M.C."/>
            <person name="Ivanov N.V."/>
        </authorList>
    </citation>
    <scope>NUCLEOTIDE SEQUENCE [LARGE SCALE GENOMIC DNA]</scope>
</reference>
<dbReference type="Proteomes" id="UP000790787">
    <property type="component" value="Chromosome 12"/>
</dbReference>
<gene>
    <name evidence="2" type="primary">LOC107819231</name>
</gene>
<proteinExistence type="predicted"/>
<evidence type="ECO:0000313" key="1">
    <source>
        <dbReference type="Proteomes" id="UP000790787"/>
    </source>
</evidence>
<reference evidence="2" key="2">
    <citation type="submission" date="2025-08" db="UniProtKB">
        <authorList>
            <consortium name="RefSeq"/>
        </authorList>
    </citation>
    <scope>IDENTIFICATION</scope>
    <source>
        <tissue evidence="2">Leaf</tissue>
    </source>
</reference>
<sequence>MKTSKELWPVFENKYKTKDARLNKFVAAKFLDYKMVDGKSVITQVQELQVIIHDLLAEGLFINEAFQVSALIEKLPPLWKDFKNYLKYKHKEMSLEDLIVRLRIKEEYNVAEKKVRGNSIIMGANIIEDAPKNTKKRKKPSGPNVNPSKKRFNGNWYNYGKVEYKSVDYRARKKDKKKGQANMVKKNEDIYDLCAMIFECKLVEILMEWWIDYGATRHVCVVSEAFATYATAGLEKTLSMRNSATTKIEGCGKIFLKLTSCKMAIVIGSLSSSSASNAQSSFEALVNSDAPDLSSNLSHLFDRLTCNWLVFLTLTISIPLYTSMPASLNSGYV</sequence>
<organism evidence="1 2">
    <name type="scientific">Nicotiana tabacum</name>
    <name type="common">Common tobacco</name>
    <dbReference type="NCBI Taxonomy" id="4097"/>
    <lineage>
        <taxon>Eukaryota</taxon>
        <taxon>Viridiplantae</taxon>
        <taxon>Streptophyta</taxon>
        <taxon>Embryophyta</taxon>
        <taxon>Tracheophyta</taxon>
        <taxon>Spermatophyta</taxon>
        <taxon>Magnoliopsida</taxon>
        <taxon>eudicotyledons</taxon>
        <taxon>Gunneridae</taxon>
        <taxon>Pentapetalae</taxon>
        <taxon>asterids</taxon>
        <taxon>lamiids</taxon>
        <taxon>Solanales</taxon>
        <taxon>Solanaceae</taxon>
        <taxon>Nicotianoideae</taxon>
        <taxon>Nicotianeae</taxon>
        <taxon>Nicotiana</taxon>
    </lineage>
</organism>
<keyword evidence="1" id="KW-1185">Reference proteome</keyword>
<evidence type="ECO:0000313" key="2">
    <source>
        <dbReference type="RefSeq" id="XP_075083455.1"/>
    </source>
</evidence>
<protein>
    <submittedName>
        <fullName evidence="2">Uncharacterized protein LOC107819231</fullName>
    </submittedName>
</protein>
<accession>A0AC58SER4</accession>
<dbReference type="RefSeq" id="XP_075083455.1">
    <property type="nucleotide sequence ID" value="XM_075227354.1"/>
</dbReference>